<evidence type="ECO:0000313" key="1">
    <source>
        <dbReference type="EMBL" id="KAF2477917.1"/>
    </source>
</evidence>
<reference evidence="1" key="1">
    <citation type="journal article" date="2020" name="Stud. Mycol.">
        <title>101 Dothideomycetes genomes: a test case for predicting lifestyles and emergence of pathogens.</title>
        <authorList>
            <person name="Haridas S."/>
            <person name="Albert R."/>
            <person name="Binder M."/>
            <person name="Bloem J."/>
            <person name="Labutti K."/>
            <person name="Salamov A."/>
            <person name="Andreopoulos B."/>
            <person name="Baker S."/>
            <person name="Barry K."/>
            <person name="Bills G."/>
            <person name="Bluhm B."/>
            <person name="Cannon C."/>
            <person name="Castanera R."/>
            <person name="Culley D."/>
            <person name="Daum C."/>
            <person name="Ezra D."/>
            <person name="Gonzalez J."/>
            <person name="Henrissat B."/>
            <person name="Kuo A."/>
            <person name="Liang C."/>
            <person name="Lipzen A."/>
            <person name="Lutzoni F."/>
            <person name="Magnuson J."/>
            <person name="Mondo S."/>
            <person name="Nolan M."/>
            <person name="Ohm R."/>
            <person name="Pangilinan J."/>
            <person name="Park H.-J."/>
            <person name="Ramirez L."/>
            <person name="Alfaro M."/>
            <person name="Sun H."/>
            <person name="Tritt A."/>
            <person name="Yoshinaga Y."/>
            <person name="Zwiers L.-H."/>
            <person name="Turgeon B."/>
            <person name="Goodwin S."/>
            <person name="Spatafora J."/>
            <person name="Crous P."/>
            <person name="Grigoriev I."/>
        </authorList>
    </citation>
    <scope>NUCLEOTIDE SEQUENCE</scope>
    <source>
        <strain evidence="1">ATCC 200398</strain>
    </source>
</reference>
<gene>
    <name evidence="1" type="ORF">BDR25DRAFT_348221</name>
</gene>
<dbReference type="EMBL" id="MU003492">
    <property type="protein sequence ID" value="KAF2477917.1"/>
    <property type="molecule type" value="Genomic_DNA"/>
</dbReference>
<keyword evidence="2" id="KW-1185">Reference proteome</keyword>
<proteinExistence type="predicted"/>
<accession>A0ACB6RFM9</accession>
<sequence>MPSIAARSPNNTSAPFCGAFLIFTISSSNFLAFLAKFPVYHSPITTKMEELVDLLPMGEALAKIEAEPIYREAKQQFEALQRCIRNAHRADSVTAPDFVLTLTVRLSDLAVKSPATEMPFISPKGSHIAASYKQINLSQYYRDLFDNATKALDPWQKLQLLTICFAYKTKERILYFLDLLESKAFRWITTFKHIIHDRAKDTAFESSRPKQHDINTLPDVNPNSPYSLRSKNLAVKATPAKQPTSYFILPTLPLAFPTHFFTAFVSHAPLSALTLPSILSCPAATQLALSDPLRELLQSFQPNFWKPATQVQKKSWAAFFVHLQHSRKETLCLSNGGDFQVDNGEVGYSKIDLEMWLAGWKAERQTSFGGGDDVLVEKRAPVKQAAVVKNAAGSKRKVEWKEFNNGDGGQAAESEKIVALNTLELEKVGELPIRMKKRKKRKN</sequence>
<dbReference type="Proteomes" id="UP000799755">
    <property type="component" value="Unassembled WGS sequence"/>
</dbReference>
<comment type="caution">
    <text evidence="1">The sequence shown here is derived from an EMBL/GenBank/DDBJ whole genome shotgun (WGS) entry which is preliminary data.</text>
</comment>
<evidence type="ECO:0000313" key="2">
    <source>
        <dbReference type="Proteomes" id="UP000799755"/>
    </source>
</evidence>
<name>A0ACB6RFM9_9PLEO</name>
<protein>
    <submittedName>
        <fullName evidence="1">Uncharacterized protein</fullName>
    </submittedName>
</protein>
<organism evidence="1 2">
    <name type="scientific">Lindgomyces ingoldianus</name>
    <dbReference type="NCBI Taxonomy" id="673940"/>
    <lineage>
        <taxon>Eukaryota</taxon>
        <taxon>Fungi</taxon>
        <taxon>Dikarya</taxon>
        <taxon>Ascomycota</taxon>
        <taxon>Pezizomycotina</taxon>
        <taxon>Dothideomycetes</taxon>
        <taxon>Pleosporomycetidae</taxon>
        <taxon>Pleosporales</taxon>
        <taxon>Lindgomycetaceae</taxon>
        <taxon>Lindgomyces</taxon>
    </lineage>
</organism>